<reference evidence="1" key="1">
    <citation type="journal article" date="2018" name="J. Ind. Microbiol. Biotechnol.">
        <title>Genome mining reveals uncommon alkylpyrones as type III PKS products from myxobacteria.</title>
        <authorList>
            <person name="Hug J.J."/>
            <person name="Panter F."/>
            <person name="Krug D."/>
            <person name="Muller R."/>
        </authorList>
    </citation>
    <scope>NUCLEOTIDE SEQUENCE</scope>
    <source>
        <strain evidence="1">MCy8288</strain>
    </source>
</reference>
<dbReference type="AlphaFoldDB" id="A0A3Q8I2F9"/>
<proteinExistence type="predicted"/>
<organism evidence="1">
    <name type="scientific">Myxococcus fulvus</name>
    <dbReference type="NCBI Taxonomy" id="33"/>
    <lineage>
        <taxon>Bacteria</taxon>
        <taxon>Pseudomonadati</taxon>
        <taxon>Myxococcota</taxon>
        <taxon>Myxococcia</taxon>
        <taxon>Myxococcales</taxon>
        <taxon>Cystobacterineae</taxon>
        <taxon>Myxococcaceae</taxon>
        <taxon>Myxococcus</taxon>
    </lineage>
</organism>
<accession>A0A3Q8I2F9</accession>
<name>A0A3Q8I2F9_MYXFU</name>
<dbReference type="EMBL" id="MH908890">
    <property type="protein sequence ID" value="AYM52991.1"/>
    <property type="molecule type" value="Genomic_DNA"/>
</dbReference>
<sequence>MPHHPERGPRGLVARLLRTLALIPLMLGGPLLATPAWAAEAEQTGPLATVTDLSVAEDGLRVRIQWSDQQALPSTAKLVSFDGEDNATDGTEVFPKPGEVSEVTLPRALKAPWETGWAQRLVLEDPATGEELLTQPYDISLDCAKEEECHLTVAPGPASNKDVVHLSSELDAAIAELEAQAGPEEFNLVEKVSKNFPHLRGQVLSYASQLTKVRGPLAGPCLCSWQAVSGQSPGGVGYGISISNSGGIIGGWNGPGAKHSLTAIAGTGTSYSVSGTSQVSLRLSCTQWKYVIIYYQLIYVPFYGWIAVPIYAPIWSSCVSSCAARFDHLGHISGDTFVSYTSPGSSATATERSNYVVDGFQVMNLSATQGSSFNQTMTGSVWSNIGSTGTVNSAGGVRAARTLPFWASASVANGHAIAIHGQSSCPYGPYGHAAVWTYGTSQGTPQTTSIKQTLFNYFWQWGIFIIP</sequence>
<evidence type="ECO:0000313" key="1">
    <source>
        <dbReference type="EMBL" id="AYM52991.1"/>
    </source>
</evidence>
<protein>
    <submittedName>
        <fullName evidence="1">Uncharacterized protein</fullName>
    </submittedName>
</protein>